<proteinExistence type="predicted"/>
<dbReference type="Proteomes" id="UP000800093">
    <property type="component" value="Unassembled WGS sequence"/>
</dbReference>
<protein>
    <submittedName>
        <fullName evidence="1">Uncharacterized protein</fullName>
    </submittedName>
</protein>
<name>A0A9P4K1A1_9PLEO</name>
<dbReference type="EMBL" id="ML986686">
    <property type="protein sequence ID" value="KAF2260266.1"/>
    <property type="molecule type" value="Genomic_DNA"/>
</dbReference>
<keyword evidence="2" id="KW-1185">Reference proteome</keyword>
<dbReference type="OrthoDB" id="3938460at2759"/>
<evidence type="ECO:0000313" key="1">
    <source>
        <dbReference type="EMBL" id="KAF2260266.1"/>
    </source>
</evidence>
<comment type="caution">
    <text evidence="1">The sequence shown here is derived from an EMBL/GenBank/DDBJ whole genome shotgun (WGS) entry which is preliminary data.</text>
</comment>
<organism evidence="1 2">
    <name type="scientific">Lojkania enalia</name>
    <dbReference type="NCBI Taxonomy" id="147567"/>
    <lineage>
        <taxon>Eukaryota</taxon>
        <taxon>Fungi</taxon>
        <taxon>Dikarya</taxon>
        <taxon>Ascomycota</taxon>
        <taxon>Pezizomycotina</taxon>
        <taxon>Dothideomycetes</taxon>
        <taxon>Pleosporomycetidae</taxon>
        <taxon>Pleosporales</taxon>
        <taxon>Pleosporales incertae sedis</taxon>
        <taxon>Lojkania</taxon>
    </lineage>
</organism>
<feature type="non-terminal residue" evidence="1">
    <location>
        <position position="1"/>
    </location>
</feature>
<reference evidence="2" key="1">
    <citation type="journal article" date="2020" name="Stud. Mycol.">
        <title>101 Dothideomycetes genomes: A test case for predicting lifestyles and emergence of pathogens.</title>
        <authorList>
            <person name="Haridas S."/>
            <person name="Albert R."/>
            <person name="Binder M."/>
            <person name="Bloem J."/>
            <person name="LaButti K."/>
            <person name="Salamov A."/>
            <person name="Andreopoulos B."/>
            <person name="Baker S."/>
            <person name="Barry K."/>
            <person name="Bills G."/>
            <person name="Bluhm B."/>
            <person name="Cannon C."/>
            <person name="Castanera R."/>
            <person name="Culley D."/>
            <person name="Daum C."/>
            <person name="Ezra D."/>
            <person name="Gonzalez J."/>
            <person name="Henrissat B."/>
            <person name="Kuo A."/>
            <person name="Liang C."/>
            <person name="Lipzen A."/>
            <person name="Lutzoni F."/>
            <person name="Magnuson J."/>
            <person name="Mondo S."/>
            <person name="Nolan M."/>
            <person name="Ohm R."/>
            <person name="Pangilinan J."/>
            <person name="Park H.-J."/>
            <person name="Ramirez L."/>
            <person name="Alfaro M."/>
            <person name="Sun H."/>
            <person name="Tritt A."/>
            <person name="Yoshinaga Y."/>
            <person name="Zwiers L.-H."/>
            <person name="Turgeon B."/>
            <person name="Goodwin S."/>
            <person name="Spatafora J."/>
            <person name="Crous P."/>
            <person name="Grigoriev I."/>
        </authorList>
    </citation>
    <scope>NUCLEOTIDE SEQUENCE [LARGE SCALE GENOMIC DNA]</scope>
    <source>
        <strain evidence="2">CBS 304.66</strain>
    </source>
</reference>
<sequence length="82" mass="9950">VDRFVRRNEDSLILRWTAGIDSNRHKADSRTKYKLYFKLLYIQIAKYSIQPQHTYNIDEKGFLLSITSRLKRIFNRPLFKSR</sequence>
<gene>
    <name evidence="1" type="ORF">CC78DRAFT_473449</name>
</gene>
<evidence type="ECO:0000313" key="2">
    <source>
        <dbReference type="Proteomes" id="UP000800093"/>
    </source>
</evidence>
<accession>A0A9P4K1A1</accession>
<dbReference type="AlphaFoldDB" id="A0A9P4K1A1"/>